<organism evidence="3 4">
    <name type="scientific">Xiphophorus couchianus</name>
    <name type="common">Monterrey platyfish</name>
    <dbReference type="NCBI Taxonomy" id="32473"/>
    <lineage>
        <taxon>Eukaryota</taxon>
        <taxon>Metazoa</taxon>
        <taxon>Chordata</taxon>
        <taxon>Craniata</taxon>
        <taxon>Vertebrata</taxon>
        <taxon>Euteleostomi</taxon>
        <taxon>Actinopterygii</taxon>
        <taxon>Neopterygii</taxon>
        <taxon>Teleostei</taxon>
        <taxon>Neoteleostei</taxon>
        <taxon>Acanthomorphata</taxon>
        <taxon>Ovalentaria</taxon>
        <taxon>Atherinomorphae</taxon>
        <taxon>Cyprinodontiformes</taxon>
        <taxon>Poeciliidae</taxon>
        <taxon>Poeciliinae</taxon>
        <taxon>Xiphophorus</taxon>
    </lineage>
</organism>
<evidence type="ECO:0000259" key="2">
    <source>
        <dbReference type="SMART" id="SM00043"/>
    </source>
</evidence>
<evidence type="ECO:0000313" key="4">
    <source>
        <dbReference type="Proteomes" id="UP000261380"/>
    </source>
</evidence>
<keyword evidence="4" id="KW-1185">Reference proteome</keyword>
<dbReference type="PANTHER" id="PTHR46186:SF13">
    <property type="entry name" value="SI:BUSM1-57F23.1"/>
    <property type="match status" value="1"/>
</dbReference>
<reference evidence="3" key="1">
    <citation type="submission" date="2025-08" db="UniProtKB">
        <authorList>
            <consortium name="Ensembl"/>
        </authorList>
    </citation>
    <scope>IDENTIFICATION</scope>
</reference>
<feature type="domain" description="Cystatin" evidence="2">
    <location>
        <begin position="14"/>
        <end position="121"/>
    </location>
</feature>
<dbReference type="GO" id="GO:0005615">
    <property type="term" value="C:extracellular space"/>
    <property type="evidence" value="ECO:0007669"/>
    <property type="project" value="TreeGrafter"/>
</dbReference>
<dbReference type="Ensembl" id="ENSXCOT00000006672.1">
    <property type="protein sequence ID" value="ENSXCOP00000006592.1"/>
    <property type="gene ID" value="ENSXCOG00000005104.1"/>
</dbReference>
<dbReference type="CDD" id="cd00042">
    <property type="entry name" value="CY"/>
    <property type="match status" value="1"/>
</dbReference>
<sequence>FIPLKWTWTHQNLANVLGTSVADKLLEKDVQKAVEFAVEMFNKKAKGKMLFKLVSINSAKSQESSKIKYKIDAVFERTKCPKWKNHDVKSCILEKQQLKCQFVVSLNPRKSKYDLKSKKCHEVTKKA</sequence>
<dbReference type="InterPro" id="IPR000010">
    <property type="entry name" value="Cystatin_dom"/>
</dbReference>
<dbReference type="Pfam" id="PF00031">
    <property type="entry name" value="Cystatin"/>
    <property type="match status" value="1"/>
</dbReference>
<comment type="similarity">
    <text evidence="1">Belongs to the cystatin family.</text>
</comment>
<evidence type="ECO:0000256" key="1">
    <source>
        <dbReference type="ARBA" id="ARBA00009403"/>
    </source>
</evidence>
<dbReference type="Proteomes" id="UP000261380">
    <property type="component" value="Unplaced"/>
</dbReference>
<dbReference type="SMART" id="SM00043">
    <property type="entry name" value="CY"/>
    <property type="match status" value="1"/>
</dbReference>
<dbReference type="PANTHER" id="PTHR46186">
    <property type="entry name" value="CYSTATIN"/>
    <property type="match status" value="1"/>
</dbReference>
<dbReference type="Gene3D" id="3.10.450.10">
    <property type="match status" value="1"/>
</dbReference>
<dbReference type="GO" id="GO:0005737">
    <property type="term" value="C:cytoplasm"/>
    <property type="evidence" value="ECO:0007669"/>
    <property type="project" value="TreeGrafter"/>
</dbReference>
<accession>A0A3B5L6Z0</accession>
<proteinExistence type="inferred from homology"/>
<protein>
    <recommendedName>
        <fullName evidence="2">Cystatin domain-containing protein</fullName>
    </recommendedName>
</protein>
<reference evidence="3" key="2">
    <citation type="submission" date="2025-09" db="UniProtKB">
        <authorList>
            <consortium name="Ensembl"/>
        </authorList>
    </citation>
    <scope>IDENTIFICATION</scope>
</reference>
<dbReference type="AlphaFoldDB" id="A0A3B5L6Z0"/>
<dbReference type="GeneTree" id="ENSGT00940000176112"/>
<dbReference type="GO" id="GO:0004869">
    <property type="term" value="F:cysteine-type endopeptidase inhibitor activity"/>
    <property type="evidence" value="ECO:0007669"/>
    <property type="project" value="InterPro"/>
</dbReference>
<name>A0A3B5L6Z0_9TELE</name>
<dbReference type="SUPFAM" id="SSF54403">
    <property type="entry name" value="Cystatin/monellin"/>
    <property type="match status" value="1"/>
</dbReference>
<dbReference type="InterPro" id="IPR046350">
    <property type="entry name" value="Cystatin_sf"/>
</dbReference>
<dbReference type="GO" id="GO:0031982">
    <property type="term" value="C:vesicle"/>
    <property type="evidence" value="ECO:0007669"/>
    <property type="project" value="TreeGrafter"/>
</dbReference>
<evidence type="ECO:0000313" key="3">
    <source>
        <dbReference type="Ensembl" id="ENSXCOP00000006592.1"/>
    </source>
</evidence>